<gene>
    <name evidence="1" type="ORF">BRAPAZ1V2_A05P20020.2</name>
</gene>
<proteinExistence type="predicted"/>
<dbReference type="Gramene" id="A05p20020.2_BraZ1">
    <property type="protein sequence ID" value="A05p20020.2_BraZ1.CDS"/>
    <property type="gene ID" value="A05g20020.2_BraZ1"/>
</dbReference>
<protein>
    <submittedName>
        <fullName evidence="1">Uncharacterized protein</fullName>
    </submittedName>
</protein>
<organism evidence="1 2">
    <name type="scientific">Brassica campestris</name>
    <name type="common">Field mustard</name>
    <dbReference type="NCBI Taxonomy" id="3711"/>
    <lineage>
        <taxon>Eukaryota</taxon>
        <taxon>Viridiplantae</taxon>
        <taxon>Streptophyta</taxon>
        <taxon>Embryophyta</taxon>
        <taxon>Tracheophyta</taxon>
        <taxon>Spermatophyta</taxon>
        <taxon>Magnoliopsida</taxon>
        <taxon>eudicotyledons</taxon>
        <taxon>Gunneridae</taxon>
        <taxon>Pentapetalae</taxon>
        <taxon>rosids</taxon>
        <taxon>malvids</taxon>
        <taxon>Brassicales</taxon>
        <taxon>Brassicaceae</taxon>
        <taxon>Brassiceae</taxon>
        <taxon>Brassica</taxon>
    </lineage>
</organism>
<name>A0A8D9DGZ5_BRACM</name>
<sequence length="42" mass="4895">MIVHICVLLASVDWLHYLSYKSIGGRKKMNKTSLRLYISRIS</sequence>
<dbReference type="Proteomes" id="UP000694005">
    <property type="component" value="Chromosome A05"/>
</dbReference>
<dbReference type="AlphaFoldDB" id="A0A8D9DGZ5"/>
<accession>A0A8D9DGZ5</accession>
<reference evidence="1 2" key="1">
    <citation type="submission" date="2021-07" db="EMBL/GenBank/DDBJ databases">
        <authorList>
            <consortium name="Genoscope - CEA"/>
            <person name="William W."/>
        </authorList>
    </citation>
    <scope>NUCLEOTIDE SEQUENCE [LARGE SCALE GENOMIC DNA]</scope>
</reference>
<evidence type="ECO:0000313" key="2">
    <source>
        <dbReference type="Proteomes" id="UP000694005"/>
    </source>
</evidence>
<dbReference type="EMBL" id="LS974621">
    <property type="protein sequence ID" value="CAG7875481.1"/>
    <property type="molecule type" value="Genomic_DNA"/>
</dbReference>
<evidence type="ECO:0000313" key="1">
    <source>
        <dbReference type="EMBL" id="CAG7875481.1"/>
    </source>
</evidence>